<keyword evidence="4 5" id="KW-0472">Membrane</keyword>
<proteinExistence type="predicted"/>
<evidence type="ECO:0000256" key="1">
    <source>
        <dbReference type="ARBA" id="ARBA00004141"/>
    </source>
</evidence>
<gene>
    <name evidence="7" type="ORF">DJ568_13380</name>
</gene>
<feature type="domain" description="Methylamine utilisation protein MauE" evidence="6">
    <location>
        <begin position="5"/>
        <end position="81"/>
    </location>
</feature>
<comment type="caution">
    <text evidence="7">The sequence shown here is derived from an EMBL/GenBank/DDBJ whole genome shotgun (WGS) entry which is preliminary data.</text>
</comment>
<dbReference type="Proteomes" id="UP000253209">
    <property type="component" value="Unassembled WGS sequence"/>
</dbReference>
<dbReference type="EMBL" id="QGDC01000007">
    <property type="protein sequence ID" value="RCH54283.1"/>
    <property type="molecule type" value="Genomic_DNA"/>
</dbReference>
<dbReference type="PANTHER" id="PTHR36974:SF1">
    <property type="entry name" value="DOXX FAMILY MEMBRANE PROTEIN"/>
    <property type="match status" value="1"/>
</dbReference>
<protein>
    <submittedName>
        <fullName evidence="7">DoxX family protein</fullName>
    </submittedName>
</protein>
<keyword evidence="2 5" id="KW-0812">Transmembrane</keyword>
<keyword evidence="3 5" id="KW-1133">Transmembrane helix</keyword>
<dbReference type="GO" id="GO:0016020">
    <property type="term" value="C:membrane"/>
    <property type="evidence" value="ECO:0007669"/>
    <property type="project" value="UniProtKB-SubCell"/>
</dbReference>
<comment type="subcellular location">
    <subcellularLocation>
        <location evidence="1">Membrane</location>
        <topology evidence="1">Multi-pass membrane protein</topology>
    </subcellularLocation>
</comment>
<evidence type="ECO:0000259" key="6">
    <source>
        <dbReference type="Pfam" id="PF07291"/>
    </source>
</evidence>
<dbReference type="AlphaFoldDB" id="A0A367GNL5"/>
<evidence type="ECO:0000256" key="2">
    <source>
        <dbReference type="ARBA" id="ARBA00022692"/>
    </source>
</evidence>
<reference evidence="7 8" key="1">
    <citation type="submission" date="2018-05" db="EMBL/GenBank/DDBJ databases">
        <title>Mucilaginibacter hurinus sp. nov., isolated from briquette warehouse soil.</title>
        <authorList>
            <person name="Choi L."/>
        </authorList>
    </citation>
    <scope>NUCLEOTIDE SEQUENCE [LARGE SCALE GENOMIC DNA]</scope>
    <source>
        <strain evidence="7 8">ZR32</strain>
    </source>
</reference>
<sequence>MIKNTCMIIMFMVYMLAGINHFIHPDGYLKIIPDYLPAHHTLNLLAGGFEILLAILLLIPLTRRLAAWGIIIMLVAFLPVHIAMIEDAPLQVGRITVTPVLAWVRLVLIQPVLILWAWWYTKPV</sequence>
<dbReference type="GO" id="GO:0030416">
    <property type="term" value="P:methylamine metabolic process"/>
    <property type="evidence" value="ECO:0007669"/>
    <property type="project" value="InterPro"/>
</dbReference>
<dbReference type="PANTHER" id="PTHR36974">
    <property type="entry name" value="MEMBRANE PROTEIN-RELATED"/>
    <property type="match status" value="1"/>
</dbReference>
<feature type="transmembrane region" description="Helical" evidence="5">
    <location>
        <begin position="100"/>
        <end position="120"/>
    </location>
</feature>
<name>A0A367GNL5_9SPHI</name>
<evidence type="ECO:0000313" key="7">
    <source>
        <dbReference type="EMBL" id="RCH54283.1"/>
    </source>
</evidence>
<evidence type="ECO:0000313" key="8">
    <source>
        <dbReference type="Proteomes" id="UP000253209"/>
    </source>
</evidence>
<evidence type="ECO:0000256" key="3">
    <source>
        <dbReference type="ARBA" id="ARBA00022989"/>
    </source>
</evidence>
<dbReference type="InterPro" id="IPR009908">
    <property type="entry name" value="Methylamine_util_MauE"/>
</dbReference>
<evidence type="ECO:0000256" key="4">
    <source>
        <dbReference type="ARBA" id="ARBA00023136"/>
    </source>
</evidence>
<dbReference type="OrthoDB" id="327939at2"/>
<organism evidence="7 8">
    <name type="scientific">Mucilaginibacter hurinus</name>
    <dbReference type="NCBI Taxonomy" id="2201324"/>
    <lineage>
        <taxon>Bacteria</taxon>
        <taxon>Pseudomonadati</taxon>
        <taxon>Bacteroidota</taxon>
        <taxon>Sphingobacteriia</taxon>
        <taxon>Sphingobacteriales</taxon>
        <taxon>Sphingobacteriaceae</taxon>
        <taxon>Mucilaginibacter</taxon>
    </lineage>
</organism>
<keyword evidence="8" id="KW-1185">Reference proteome</keyword>
<feature type="transmembrane region" description="Helical" evidence="5">
    <location>
        <begin position="7"/>
        <end position="24"/>
    </location>
</feature>
<dbReference type="RefSeq" id="WP_114005794.1">
    <property type="nucleotide sequence ID" value="NZ_QGDC01000007.1"/>
</dbReference>
<evidence type="ECO:0000256" key="5">
    <source>
        <dbReference type="SAM" id="Phobius"/>
    </source>
</evidence>
<dbReference type="Pfam" id="PF07291">
    <property type="entry name" value="MauE"/>
    <property type="match status" value="1"/>
</dbReference>
<feature type="transmembrane region" description="Helical" evidence="5">
    <location>
        <begin position="65"/>
        <end position="85"/>
    </location>
</feature>
<feature type="transmembrane region" description="Helical" evidence="5">
    <location>
        <begin position="36"/>
        <end position="58"/>
    </location>
</feature>
<accession>A0A367GNL5</accession>